<protein>
    <submittedName>
        <fullName evidence="3">ATP-binding protein</fullName>
    </submittedName>
</protein>
<keyword evidence="3" id="KW-0547">Nucleotide-binding</keyword>
<dbReference type="PIRSF" id="PIRSF029347">
    <property type="entry name" value="RecF"/>
    <property type="match status" value="1"/>
</dbReference>
<keyword evidence="4" id="KW-1185">Reference proteome</keyword>
<gene>
    <name evidence="3" type="ORF">CCR94_08810</name>
</gene>
<keyword evidence="3" id="KW-0067">ATP-binding</keyword>
<dbReference type="PANTHER" id="PTHR32182">
    <property type="entry name" value="DNA REPLICATION AND REPAIR PROTEIN RECF"/>
    <property type="match status" value="1"/>
</dbReference>
<dbReference type="AlphaFoldDB" id="A0A2S6N9W8"/>
<dbReference type="InterPro" id="IPR014555">
    <property type="entry name" value="RecF-like"/>
</dbReference>
<dbReference type="Gene3D" id="3.40.50.300">
    <property type="entry name" value="P-loop containing nucleotide triphosphate hydrolases"/>
    <property type="match status" value="2"/>
</dbReference>
<dbReference type="Proteomes" id="UP000239089">
    <property type="component" value="Unassembled WGS sequence"/>
</dbReference>
<dbReference type="GO" id="GO:0006302">
    <property type="term" value="P:double-strand break repair"/>
    <property type="evidence" value="ECO:0007669"/>
    <property type="project" value="TreeGrafter"/>
</dbReference>
<evidence type="ECO:0000259" key="2">
    <source>
        <dbReference type="Pfam" id="PF13304"/>
    </source>
</evidence>
<proteinExistence type="predicted"/>
<dbReference type="InterPro" id="IPR041685">
    <property type="entry name" value="AAA_GajA/Old/RecF-like"/>
</dbReference>
<dbReference type="GO" id="GO:0016887">
    <property type="term" value="F:ATP hydrolysis activity"/>
    <property type="evidence" value="ECO:0007669"/>
    <property type="project" value="InterPro"/>
</dbReference>
<accession>A0A2S6N9W8</accession>
<reference evidence="3 4" key="1">
    <citation type="journal article" date="2018" name="Arch. Microbiol.">
        <title>New insights into the metabolic potential of the phototrophic purple bacterium Rhodopila globiformis DSM 161(T) from its draft genome sequence and evidence for a vanadium-dependent nitrogenase.</title>
        <authorList>
            <person name="Imhoff J.F."/>
            <person name="Rahn T."/>
            <person name="Kunzel S."/>
            <person name="Neulinger S.C."/>
        </authorList>
    </citation>
    <scope>NUCLEOTIDE SEQUENCE [LARGE SCALE GENOMIC DNA]</scope>
    <source>
        <strain evidence="3 4">DSM 16996</strain>
    </source>
</reference>
<dbReference type="SUPFAM" id="SSF52540">
    <property type="entry name" value="P-loop containing nucleoside triphosphate hydrolases"/>
    <property type="match status" value="1"/>
</dbReference>
<dbReference type="OrthoDB" id="7596665at2"/>
<evidence type="ECO:0000313" key="4">
    <source>
        <dbReference type="Proteomes" id="UP000239089"/>
    </source>
</evidence>
<dbReference type="Pfam" id="PF13304">
    <property type="entry name" value="AAA_21"/>
    <property type="match status" value="1"/>
</dbReference>
<dbReference type="FunFam" id="3.40.50.300:FF:002534">
    <property type="entry name" value="Putative RecF protein"/>
    <property type="match status" value="1"/>
</dbReference>
<organism evidence="3 4">
    <name type="scientific">Rhodoblastus sphagnicola</name>
    <dbReference type="NCBI Taxonomy" id="333368"/>
    <lineage>
        <taxon>Bacteria</taxon>
        <taxon>Pseudomonadati</taxon>
        <taxon>Pseudomonadota</taxon>
        <taxon>Alphaproteobacteria</taxon>
        <taxon>Hyphomicrobiales</taxon>
        <taxon>Rhodoblastaceae</taxon>
        <taxon>Rhodoblastus</taxon>
    </lineage>
</organism>
<evidence type="ECO:0000313" key="3">
    <source>
        <dbReference type="EMBL" id="PPQ31399.1"/>
    </source>
</evidence>
<feature type="domain" description="Endonuclease GajA/Old nuclease/RecF-like AAA" evidence="1">
    <location>
        <begin position="1"/>
        <end position="48"/>
    </location>
</feature>
<name>A0A2S6N9W8_9HYPH</name>
<evidence type="ECO:0000259" key="1">
    <source>
        <dbReference type="Pfam" id="PF13175"/>
    </source>
</evidence>
<dbReference type="GO" id="GO:0000731">
    <property type="term" value="P:DNA synthesis involved in DNA repair"/>
    <property type="evidence" value="ECO:0007669"/>
    <property type="project" value="TreeGrafter"/>
</dbReference>
<dbReference type="EMBL" id="NHSJ01000057">
    <property type="protein sequence ID" value="PPQ31399.1"/>
    <property type="molecule type" value="Genomic_DNA"/>
</dbReference>
<dbReference type="GO" id="GO:0005524">
    <property type="term" value="F:ATP binding"/>
    <property type="evidence" value="ECO:0007669"/>
    <property type="project" value="UniProtKB-KW"/>
</dbReference>
<feature type="domain" description="ATPase AAA-type core" evidence="2">
    <location>
        <begin position="193"/>
        <end position="345"/>
    </location>
</feature>
<dbReference type="RefSeq" id="WP_104507504.1">
    <property type="nucleotide sequence ID" value="NZ_JACIGC010000009.1"/>
</dbReference>
<dbReference type="PANTHER" id="PTHR32182:SF25">
    <property type="entry name" value="SLR1056 PROTEIN"/>
    <property type="match status" value="1"/>
</dbReference>
<dbReference type="FunFam" id="3.40.50.300:FF:002708">
    <property type="entry name" value="FeS assembly ATPase SufC"/>
    <property type="match status" value="1"/>
</dbReference>
<sequence>MLTRLAVSGYRSLRSLTVELSRLNVVCGANGVGKSSFYRAIRLLAETAQGGAIRALALEGGLQSTLWAGPENFSREVKRGLHPVQGLSGRKAPVALKLGFASDLWGYAVDLGLPLKNEVSAFLADPVIKAESMWTGAMLTPRGVFAERRGPCVRLRDDKAAWRQAHTALATFDSMLTHCADPIAAPDLLLLREHMRNWRFYDHFRTDPQAPARRPQVGTRTPILASDGADLAAATQTIIEIGDSEAFAAAIEDAFPGATVEIDANDGLFSLKMRQHGLLRPLSATELSDGTLRYLLLVVALLTPRPPQLMVLNEPETSLHPDLLRPLARLIAQACEHMQMIVVTHAADLACELLRHEPGGAISLTKNFGETIVEDRDSPGWRWPER</sequence>
<dbReference type="InterPro" id="IPR003959">
    <property type="entry name" value="ATPase_AAA_core"/>
</dbReference>
<comment type="caution">
    <text evidence="3">The sequence shown here is derived from an EMBL/GenBank/DDBJ whole genome shotgun (WGS) entry which is preliminary data.</text>
</comment>
<dbReference type="InterPro" id="IPR027417">
    <property type="entry name" value="P-loop_NTPase"/>
</dbReference>
<dbReference type="Pfam" id="PF13175">
    <property type="entry name" value="AAA_15"/>
    <property type="match status" value="1"/>
</dbReference>